<evidence type="ECO:0000256" key="2">
    <source>
        <dbReference type="SAM" id="SignalP"/>
    </source>
</evidence>
<comment type="caution">
    <text evidence="3">The sequence shown here is derived from an EMBL/GenBank/DDBJ whole genome shotgun (WGS) entry which is preliminary data.</text>
</comment>
<gene>
    <name evidence="3" type="ORF">RND81_10G231000</name>
</gene>
<protein>
    <recommendedName>
        <fullName evidence="5">Transmembrane protein</fullName>
    </recommendedName>
</protein>
<keyword evidence="2" id="KW-0732">Signal</keyword>
<evidence type="ECO:0000313" key="4">
    <source>
        <dbReference type="Proteomes" id="UP001443914"/>
    </source>
</evidence>
<organism evidence="3 4">
    <name type="scientific">Saponaria officinalis</name>
    <name type="common">Common soapwort</name>
    <name type="synonym">Lychnis saponaria</name>
    <dbReference type="NCBI Taxonomy" id="3572"/>
    <lineage>
        <taxon>Eukaryota</taxon>
        <taxon>Viridiplantae</taxon>
        <taxon>Streptophyta</taxon>
        <taxon>Embryophyta</taxon>
        <taxon>Tracheophyta</taxon>
        <taxon>Spermatophyta</taxon>
        <taxon>Magnoliopsida</taxon>
        <taxon>eudicotyledons</taxon>
        <taxon>Gunneridae</taxon>
        <taxon>Pentapetalae</taxon>
        <taxon>Caryophyllales</taxon>
        <taxon>Caryophyllaceae</taxon>
        <taxon>Caryophylleae</taxon>
        <taxon>Saponaria</taxon>
    </lineage>
</organism>
<evidence type="ECO:0008006" key="5">
    <source>
        <dbReference type="Google" id="ProtNLM"/>
    </source>
</evidence>
<keyword evidence="4" id="KW-1185">Reference proteome</keyword>
<feature type="signal peptide" evidence="2">
    <location>
        <begin position="1"/>
        <end position="21"/>
    </location>
</feature>
<feature type="chain" id="PRO_5043430125" description="Transmembrane protein" evidence="2">
    <location>
        <begin position="22"/>
        <end position="84"/>
    </location>
</feature>
<evidence type="ECO:0000313" key="3">
    <source>
        <dbReference type="EMBL" id="KAK9684771.1"/>
    </source>
</evidence>
<dbReference type="Proteomes" id="UP001443914">
    <property type="component" value="Unassembled WGS sequence"/>
</dbReference>
<accession>A0AAW1I5E4</accession>
<dbReference type="EMBL" id="JBDFQZ010000010">
    <property type="protein sequence ID" value="KAK9684771.1"/>
    <property type="molecule type" value="Genomic_DNA"/>
</dbReference>
<evidence type="ECO:0000256" key="1">
    <source>
        <dbReference type="SAM" id="MobiDB-lite"/>
    </source>
</evidence>
<sequence length="84" mass="9329">MHNSSITTVLLMFFLLTTAMASQISFSSNQVQLQYQSRKMLAQPCLVIKRSLKTGPPRSPPSPHPNLGQHPTKGIMPPKCCHKN</sequence>
<proteinExistence type="predicted"/>
<dbReference type="AlphaFoldDB" id="A0AAW1I5E4"/>
<name>A0AAW1I5E4_SAPOF</name>
<reference evidence="3" key="1">
    <citation type="submission" date="2024-03" db="EMBL/GenBank/DDBJ databases">
        <title>WGS assembly of Saponaria officinalis var. Norfolk2.</title>
        <authorList>
            <person name="Jenkins J."/>
            <person name="Shu S."/>
            <person name="Grimwood J."/>
            <person name="Barry K."/>
            <person name="Goodstein D."/>
            <person name="Schmutz J."/>
            <person name="Leebens-Mack J."/>
            <person name="Osbourn A."/>
        </authorList>
    </citation>
    <scope>NUCLEOTIDE SEQUENCE [LARGE SCALE GENOMIC DNA]</scope>
    <source>
        <strain evidence="3">JIC</strain>
    </source>
</reference>
<feature type="region of interest" description="Disordered" evidence="1">
    <location>
        <begin position="50"/>
        <end position="84"/>
    </location>
</feature>